<evidence type="ECO:0000313" key="2">
    <source>
        <dbReference type="Proteomes" id="UP000024635"/>
    </source>
</evidence>
<reference evidence="2" key="1">
    <citation type="journal article" date="2015" name="Nat. Genet.">
        <title>The genome and transcriptome of the zoonotic hookworm Ancylostoma ceylanicum identify infection-specific gene families.</title>
        <authorList>
            <person name="Schwarz E.M."/>
            <person name="Hu Y."/>
            <person name="Antoshechkin I."/>
            <person name="Miller M.M."/>
            <person name="Sternberg P.W."/>
            <person name="Aroian R.V."/>
        </authorList>
    </citation>
    <scope>NUCLEOTIDE SEQUENCE</scope>
    <source>
        <strain evidence="2">HY135</strain>
    </source>
</reference>
<dbReference type="EMBL" id="JARK01001409">
    <property type="protein sequence ID" value="EYC06882.1"/>
    <property type="molecule type" value="Genomic_DNA"/>
</dbReference>
<organism evidence="1 2">
    <name type="scientific">Ancylostoma ceylanicum</name>
    <dbReference type="NCBI Taxonomy" id="53326"/>
    <lineage>
        <taxon>Eukaryota</taxon>
        <taxon>Metazoa</taxon>
        <taxon>Ecdysozoa</taxon>
        <taxon>Nematoda</taxon>
        <taxon>Chromadorea</taxon>
        <taxon>Rhabditida</taxon>
        <taxon>Rhabditina</taxon>
        <taxon>Rhabditomorpha</taxon>
        <taxon>Strongyloidea</taxon>
        <taxon>Ancylostomatidae</taxon>
        <taxon>Ancylostomatinae</taxon>
        <taxon>Ancylostoma</taxon>
    </lineage>
</organism>
<gene>
    <name evidence="1" type="primary">Acey_s0073.g751</name>
    <name evidence="1" type="ORF">Y032_0073g751</name>
</gene>
<name>A0A016TW59_9BILA</name>
<comment type="caution">
    <text evidence="1">The sequence shown here is derived from an EMBL/GenBank/DDBJ whole genome shotgun (WGS) entry which is preliminary data.</text>
</comment>
<dbReference type="Proteomes" id="UP000024635">
    <property type="component" value="Unassembled WGS sequence"/>
</dbReference>
<evidence type="ECO:0000313" key="1">
    <source>
        <dbReference type="EMBL" id="EYC06882.1"/>
    </source>
</evidence>
<dbReference type="AlphaFoldDB" id="A0A016TW59"/>
<proteinExistence type="predicted"/>
<protein>
    <submittedName>
        <fullName evidence="1">Uncharacterized protein</fullName>
    </submittedName>
</protein>
<keyword evidence="2" id="KW-1185">Reference proteome</keyword>
<accession>A0A016TW59</accession>
<sequence length="74" mass="8211">MEPISDPHSHSSHCYLTRSSQIGIIEEYLSETLNPVLDHTVSPFARNTSHLSIDPERTAANCHSRALGQKSILI</sequence>